<dbReference type="InterPro" id="IPR023578">
    <property type="entry name" value="Ras_GEF_dom_sf"/>
</dbReference>
<evidence type="ECO:0000313" key="5">
    <source>
        <dbReference type="EMBL" id="THH32235.1"/>
    </source>
</evidence>
<dbReference type="SMART" id="SM00229">
    <property type="entry name" value="RasGEFN"/>
    <property type="match status" value="1"/>
</dbReference>
<dbReference type="GO" id="GO:0005085">
    <property type="term" value="F:guanyl-nucleotide exchange factor activity"/>
    <property type="evidence" value="ECO:0007669"/>
    <property type="project" value="UniProtKB-KW"/>
</dbReference>
<dbReference type="InterPro" id="IPR000651">
    <property type="entry name" value="Ras-like_Gua-exchang_fac_N"/>
</dbReference>
<dbReference type="InterPro" id="IPR036964">
    <property type="entry name" value="RASGEF_cat_dom_sf"/>
</dbReference>
<accession>A0A4S4N1Q8</accession>
<evidence type="ECO:0000256" key="2">
    <source>
        <dbReference type="PROSITE-ProRule" id="PRU00135"/>
    </source>
</evidence>
<dbReference type="OrthoDB" id="546434at2759"/>
<dbReference type="SUPFAM" id="SSF48366">
    <property type="entry name" value="Ras GEF"/>
    <property type="match status" value="1"/>
</dbReference>
<feature type="domain" description="N-terminal Ras-GEF" evidence="4">
    <location>
        <begin position="583"/>
        <end position="715"/>
    </location>
</feature>
<dbReference type="EMBL" id="SGPM01000026">
    <property type="protein sequence ID" value="THH32235.1"/>
    <property type="molecule type" value="Genomic_DNA"/>
</dbReference>
<evidence type="ECO:0000256" key="1">
    <source>
        <dbReference type="ARBA" id="ARBA00022658"/>
    </source>
</evidence>
<proteinExistence type="predicted"/>
<dbReference type="Gene3D" id="1.20.870.10">
    <property type="entry name" value="Son of sevenless (SoS) protein Chain: S domain 1"/>
    <property type="match status" value="1"/>
</dbReference>
<dbReference type="InterPro" id="IPR001895">
    <property type="entry name" value="RASGEF_cat_dom"/>
</dbReference>
<dbReference type="Proteomes" id="UP000308730">
    <property type="component" value="Unassembled WGS sequence"/>
</dbReference>
<protein>
    <recommendedName>
        <fullName evidence="4">N-terminal Ras-GEF domain-containing protein</fullName>
    </recommendedName>
</protein>
<dbReference type="CDD" id="cd06224">
    <property type="entry name" value="REM"/>
    <property type="match status" value="1"/>
</dbReference>
<dbReference type="GO" id="GO:0007265">
    <property type="term" value="P:Ras protein signal transduction"/>
    <property type="evidence" value="ECO:0007669"/>
    <property type="project" value="TreeGrafter"/>
</dbReference>
<dbReference type="GO" id="GO:0005886">
    <property type="term" value="C:plasma membrane"/>
    <property type="evidence" value="ECO:0007669"/>
    <property type="project" value="TreeGrafter"/>
</dbReference>
<evidence type="ECO:0000259" key="4">
    <source>
        <dbReference type="PROSITE" id="PS50212"/>
    </source>
</evidence>
<reference evidence="5 6" key="1">
    <citation type="submission" date="2019-02" db="EMBL/GenBank/DDBJ databases">
        <title>Genome sequencing of the rare red list fungi Antrodiella citrinella (Flaviporus citrinellus).</title>
        <authorList>
            <person name="Buettner E."/>
            <person name="Kellner H."/>
        </authorList>
    </citation>
    <scope>NUCLEOTIDE SEQUENCE [LARGE SCALE GENOMIC DNA]</scope>
    <source>
        <strain evidence="5 6">DSM 108506</strain>
    </source>
</reference>
<feature type="compositionally biased region" description="Low complexity" evidence="3">
    <location>
        <begin position="21"/>
        <end position="32"/>
    </location>
</feature>
<name>A0A4S4N1Q8_9APHY</name>
<feature type="compositionally biased region" description="Polar residues" evidence="3">
    <location>
        <begin position="506"/>
        <end position="536"/>
    </location>
</feature>
<feature type="region of interest" description="Disordered" evidence="3">
    <location>
        <begin position="1"/>
        <end position="49"/>
    </location>
</feature>
<dbReference type="Gene3D" id="1.10.840.10">
    <property type="entry name" value="Ras guanine-nucleotide exchange factors catalytic domain"/>
    <property type="match status" value="1"/>
</dbReference>
<dbReference type="AlphaFoldDB" id="A0A4S4N1Q8"/>
<keyword evidence="1 2" id="KW-0344">Guanine-nucleotide releasing factor</keyword>
<comment type="caution">
    <text evidence="5">The sequence shown here is derived from an EMBL/GenBank/DDBJ whole genome shotgun (WGS) entry which is preliminary data.</text>
</comment>
<keyword evidence="6" id="KW-1185">Reference proteome</keyword>
<gene>
    <name evidence="5" type="ORF">EUX98_g1946</name>
</gene>
<evidence type="ECO:0000313" key="6">
    <source>
        <dbReference type="Proteomes" id="UP000308730"/>
    </source>
</evidence>
<dbReference type="InterPro" id="IPR008937">
    <property type="entry name" value="Ras-like_GEF"/>
</dbReference>
<dbReference type="PANTHER" id="PTHR23113:SF368">
    <property type="entry name" value="CELL DIVISION CONTROL PROTEIN 25"/>
    <property type="match status" value="1"/>
</dbReference>
<feature type="region of interest" description="Disordered" evidence="3">
    <location>
        <begin position="468"/>
        <end position="541"/>
    </location>
</feature>
<dbReference type="PANTHER" id="PTHR23113">
    <property type="entry name" value="GUANINE NUCLEOTIDE EXCHANGE FACTOR"/>
    <property type="match status" value="1"/>
</dbReference>
<sequence length="812" mass="89533">MLNQVSSRPDHSRPSHRKRSASSASVAKQAAVTGHVHPRASRQLPAPPSRLVLASSTELRETESLLGLAGSGSTQQETDIVLFGRVRKAIAVLSEYIHTVGPTEQLNYGKVNERVTAVVEEVKVLLCVNAMPVEDAWYDTIPDDIRRTCTPRYVAERVRSSYWKVIGTLSSLVTTTIAVQHDPAHSVVDSRLEMTLPDLENTIKEFIKEVQHMKQDASHSSSRRFAKSYRGKFLTSEAGFRSPGAGSAGGWKGLGYVQNPGQSLRALNASVIAELNVLVGPIERKFLGLMASSSVHSKTDRLHSEGREIASQLAQLLQFLGGLDVTRLQNEVDGDIAERHHLIRTLEAAMQALYDDSAVFLSTLQTSGSLEALGRSSSRSDPMGALVTAIMANLSLTISTLKTLLSSHEQDAANSPRSQAAASPRPSTVFVSEATLVPDLGTSPNRSNDDAQGGDIVDMEQALYMRPSVKINTIRGPRRPVTTRSSLHVPAVPSRSSLADERASSPFRSGTPTRGQHLRSPSTEQSPVSQTETGPNKSPHRATKLFQILGRDAPRHYIDNMNTDSKPWYLRPTYVQSEIRIEPSGEVTAGTRAALVERLTAHDHGDPVFTKDFLMTFKSFMTVNELFDMLVERFWIESPDGLNDGELKEWTSLKQHVIRTRVLNNLKSMIVDDDILESSDMHILKAMHDFISTRVLEAKAAKQILPMIELRQRGSKAKVKVPYTPMTAPPTPLIPKSRDFKLLDIEPLELARQLTLIEFALYKKIRPSECLRRVREPNADKSSDSIAAVIRLNTKVVCVHCSVKVPVLTVFS</sequence>
<evidence type="ECO:0000256" key="3">
    <source>
        <dbReference type="SAM" id="MobiDB-lite"/>
    </source>
</evidence>
<dbReference type="PROSITE" id="PS50212">
    <property type="entry name" value="RASGEF_NTER"/>
    <property type="match status" value="1"/>
</dbReference>
<dbReference type="Pfam" id="PF00618">
    <property type="entry name" value="RasGEF_N"/>
    <property type="match status" value="1"/>
</dbReference>
<dbReference type="Pfam" id="PF00617">
    <property type="entry name" value="RasGEF"/>
    <property type="match status" value="1"/>
</dbReference>
<organism evidence="5 6">
    <name type="scientific">Antrodiella citrinella</name>
    <dbReference type="NCBI Taxonomy" id="2447956"/>
    <lineage>
        <taxon>Eukaryota</taxon>
        <taxon>Fungi</taxon>
        <taxon>Dikarya</taxon>
        <taxon>Basidiomycota</taxon>
        <taxon>Agaricomycotina</taxon>
        <taxon>Agaricomycetes</taxon>
        <taxon>Polyporales</taxon>
        <taxon>Steccherinaceae</taxon>
        <taxon>Antrodiella</taxon>
    </lineage>
</organism>